<reference evidence="1" key="1">
    <citation type="submission" date="2022-10" db="EMBL/GenBank/DDBJ databases">
        <title>Complete Genome of Trichothecium roseum strain YXFP-22015, a Plant Pathogen Isolated from Citrus.</title>
        <authorList>
            <person name="Wang Y."/>
            <person name="Zhu L."/>
        </authorList>
    </citation>
    <scope>NUCLEOTIDE SEQUENCE</scope>
    <source>
        <strain evidence="1">YXFP-22015</strain>
    </source>
</reference>
<dbReference type="EMBL" id="CM047941">
    <property type="protein sequence ID" value="KAI9902506.1"/>
    <property type="molecule type" value="Genomic_DNA"/>
</dbReference>
<dbReference type="Proteomes" id="UP001163324">
    <property type="component" value="Chromosome 2"/>
</dbReference>
<keyword evidence="2" id="KW-1185">Reference proteome</keyword>
<proteinExistence type="predicted"/>
<protein>
    <submittedName>
        <fullName evidence="1">Uncharacterized protein</fullName>
    </submittedName>
</protein>
<accession>A0ACC0V7Z4</accession>
<comment type="caution">
    <text evidence="1">The sequence shown here is derived from an EMBL/GenBank/DDBJ whole genome shotgun (WGS) entry which is preliminary data.</text>
</comment>
<evidence type="ECO:0000313" key="1">
    <source>
        <dbReference type="EMBL" id="KAI9902506.1"/>
    </source>
</evidence>
<evidence type="ECO:0000313" key="2">
    <source>
        <dbReference type="Proteomes" id="UP001163324"/>
    </source>
</evidence>
<sequence>MTSTGTASSLPYHEPGIVTILIQSSFLLTLNAINFILDRAIYCGLLGQVFLGVAWGTPGAKWLNTEAEQVIVQLGYIGLLLIVYEGGLSTSLKTLKANLFLSVGVALTGIALPIGLSFILAPLMGASQLQCFAAGAALCATSLGTTFTVLGTSGLIKSRLGVVLTSAAMMDDVVGLVMVQVISNLGKSNSAFSAITVVRPVCASFAFATAAPLVCMFVVKPLTIGLNGWRAKYPRGLANRTFKTRETALAAHAAVFLGCVTGASYAGTSTLFAAYIAGAAISWWDAEVPHYRQPVVAAESQDSSQGSEQRNDVRDNGATSFTGTEVFEHYLLAPLNRILRPFFFASIGFSIPITEMFTGEIVWKGVLYTVLMIFGKICCGAWLVRISFDSIVPVRAKDIIAKFPKPTVDHFWGRNSERQTKATQTSAQALQDSAVVPVSNSGATNTQSSSSQDAISTGGDDTGVRESHSVPAGVNPRSVYPAAILGCAMTARGEIGFLISSLAESNGIFASDSDKGTSSDAFLVVTWAIVLCTILGPIAVGLVVGRARKLQRGVEKEGRVVKGDVLGVWGVS</sequence>
<gene>
    <name evidence="1" type="ORF">N3K66_001858</name>
</gene>
<name>A0ACC0V7Z4_9HYPO</name>
<organism evidence="1 2">
    <name type="scientific">Trichothecium roseum</name>
    <dbReference type="NCBI Taxonomy" id="47278"/>
    <lineage>
        <taxon>Eukaryota</taxon>
        <taxon>Fungi</taxon>
        <taxon>Dikarya</taxon>
        <taxon>Ascomycota</taxon>
        <taxon>Pezizomycotina</taxon>
        <taxon>Sordariomycetes</taxon>
        <taxon>Hypocreomycetidae</taxon>
        <taxon>Hypocreales</taxon>
        <taxon>Hypocreales incertae sedis</taxon>
        <taxon>Trichothecium</taxon>
    </lineage>
</organism>